<feature type="transmembrane region" description="Helical" evidence="6">
    <location>
        <begin position="217"/>
        <end position="238"/>
    </location>
</feature>
<feature type="compositionally biased region" description="Basic and acidic residues" evidence="7">
    <location>
        <begin position="252"/>
        <end position="261"/>
    </location>
</feature>
<gene>
    <name evidence="8" type="ORF">GCM10022256_03090</name>
</gene>
<evidence type="ECO:0000313" key="9">
    <source>
        <dbReference type="Proteomes" id="UP001501594"/>
    </source>
</evidence>
<proteinExistence type="inferred from homology"/>
<protein>
    <recommendedName>
        <fullName evidence="6">SURF1-like protein</fullName>
    </recommendedName>
</protein>
<accession>A0ABP8DXQ4</accession>
<evidence type="ECO:0000256" key="2">
    <source>
        <dbReference type="ARBA" id="ARBA00007165"/>
    </source>
</evidence>
<keyword evidence="3 6" id="KW-0812">Transmembrane</keyword>
<comment type="subcellular location">
    <subcellularLocation>
        <location evidence="6">Cell membrane</location>
        <topology evidence="6">Multi-pass membrane protein</topology>
    </subcellularLocation>
    <subcellularLocation>
        <location evidence="1">Membrane</location>
    </subcellularLocation>
</comment>
<keyword evidence="6" id="KW-1003">Cell membrane</keyword>
<dbReference type="InterPro" id="IPR002994">
    <property type="entry name" value="Surf1/Shy1"/>
</dbReference>
<evidence type="ECO:0000256" key="1">
    <source>
        <dbReference type="ARBA" id="ARBA00004370"/>
    </source>
</evidence>
<evidence type="ECO:0000256" key="6">
    <source>
        <dbReference type="RuleBase" id="RU363076"/>
    </source>
</evidence>
<dbReference type="EMBL" id="BAABAU010000001">
    <property type="protein sequence ID" value="GAA4264697.1"/>
    <property type="molecule type" value="Genomic_DNA"/>
</dbReference>
<dbReference type="Pfam" id="PF02104">
    <property type="entry name" value="SURF1"/>
    <property type="match status" value="1"/>
</dbReference>
<evidence type="ECO:0000256" key="5">
    <source>
        <dbReference type="ARBA" id="ARBA00023136"/>
    </source>
</evidence>
<feature type="region of interest" description="Disordered" evidence="7">
    <location>
        <begin position="248"/>
        <end position="294"/>
    </location>
</feature>
<sequence>MREWRFVLSKKWLGYLAVAVVFAVVCVFLSHWQWERRAENLALQDRLNANYNARPVAITSILPELDSYSAADEFKPVRVTGRYLVDKTFLARDRSYNGFPGFEVLVPLETTSGRVFVIDRGWVPTGNTHDAPDSIPAPPSGRVTVVARLSQSEADVPGRTDIPGTNELARIQPADIAKRLQLPTYTAAFGQLKSETPETATLPKLAQKPQIDWSLNLSYAIQWVMFAVAAFGFLIYVVRQEYDALNSDEEDQRWLEEERERKRLKRGPSDSDLEDHDLDEKGYESSLPGTRISR</sequence>
<organism evidence="8 9">
    <name type="scientific">Frondihabitans peucedani</name>
    <dbReference type="NCBI Taxonomy" id="598626"/>
    <lineage>
        <taxon>Bacteria</taxon>
        <taxon>Bacillati</taxon>
        <taxon>Actinomycetota</taxon>
        <taxon>Actinomycetes</taxon>
        <taxon>Micrococcales</taxon>
        <taxon>Microbacteriaceae</taxon>
        <taxon>Frondihabitans</taxon>
    </lineage>
</organism>
<feature type="transmembrane region" description="Helical" evidence="6">
    <location>
        <begin position="12"/>
        <end position="34"/>
    </location>
</feature>
<keyword evidence="9" id="KW-1185">Reference proteome</keyword>
<dbReference type="PANTHER" id="PTHR23427">
    <property type="entry name" value="SURFEIT LOCUS PROTEIN"/>
    <property type="match status" value="1"/>
</dbReference>
<dbReference type="CDD" id="cd06662">
    <property type="entry name" value="SURF1"/>
    <property type="match status" value="1"/>
</dbReference>
<comment type="similarity">
    <text evidence="2 6">Belongs to the SURF1 family.</text>
</comment>
<comment type="caution">
    <text evidence="8">The sequence shown here is derived from an EMBL/GenBank/DDBJ whole genome shotgun (WGS) entry which is preliminary data.</text>
</comment>
<evidence type="ECO:0000256" key="7">
    <source>
        <dbReference type="SAM" id="MobiDB-lite"/>
    </source>
</evidence>
<evidence type="ECO:0000256" key="3">
    <source>
        <dbReference type="ARBA" id="ARBA00022692"/>
    </source>
</evidence>
<dbReference type="PANTHER" id="PTHR23427:SF2">
    <property type="entry name" value="SURFEIT LOCUS PROTEIN 1"/>
    <property type="match status" value="1"/>
</dbReference>
<evidence type="ECO:0000256" key="4">
    <source>
        <dbReference type="ARBA" id="ARBA00022989"/>
    </source>
</evidence>
<dbReference type="Proteomes" id="UP001501594">
    <property type="component" value="Unassembled WGS sequence"/>
</dbReference>
<evidence type="ECO:0000313" key="8">
    <source>
        <dbReference type="EMBL" id="GAA4264697.1"/>
    </source>
</evidence>
<reference evidence="9" key="1">
    <citation type="journal article" date="2019" name="Int. J. Syst. Evol. Microbiol.">
        <title>The Global Catalogue of Microorganisms (GCM) 10K type strain sequencing project: providing services to taxonomists for standard genome sequencing and annotation.</title>
        <authorList>
            <consortium name="The Broad Institute Genomics Platform"/>
            <consortium name="The Broad Institute Genome Sequencing Center for Infectious Disease"/>
            <person name="Wu L."/>
            <person name="Ma J."/>
        </authorList>
    </citation>
    <scope>NUCLEOTIDE SEQUENCE [LARGE SCALE GENOMIC DNA]</scope>
    <source>
        <strain evidence="9">JCM 17442</strain>
    </source>
</reference>
<keyword evidence="5 6" id="KW-0472">Membrane</keyword>
<name>A0ABP8DXQ4_9MICO</name>
<dbReference type="PROSITE" id="PS50895">
    <property type="entry name" value="SURF1"/>
    <property type="match status" value="1"/>
</dbReference>
<dbReference type="RefSeq" id="WP_344793283.1">
    <property type="nucleotide sequence ID" value="NZ_BAABAU010000001.1"/>
</dbReference>
<dbReference type="InterPro" id="IPR045214">
    <property type="entry name" value="Surf1/Surf4"/>
</dbReference>
<keyword evidence="4 6" id="KW-1133">Transmembrane helix</keyword>